<dbReference type="Pfam" id="PF07690">
    <property type="entry name" value="MFS_1"/>
    <property type="match status" value="1"/>
</dbReference>
<feature type="transmembrane region" description="Helical" evidence="6">
    <location>
        <begin position="283"/>
        <end position="300"/>
    </location>
</feature>
<feature type="transmembrane region" description="Helical" evidence="6">
    <location>
        <begin position="253"/>
        <end position="271"/>
    </location>
</feature>
<evidence type="ECO:0000256" key="1">
    <source>
        <dbReference type="ARBA" id="ARBA00004651"/>
    </source>
</evidence>
<organism evidence="7 8">
    <name type="scientific">Glutamicibacter mishrai</name>
    <dbReference type="NCBI Taxonomy" id="1775880"/>
    <lineage>
        <taxon>Bacteria</taxon>
        <taxon>Bacillati</taxon>
        <taxon>Actinomycetota</taxon>
        <taxon>Actinomycetes</taxon>
        <taxon>Micrococcales</taxon>
        <taxon>Micrococcaceae</taxon>
        <taxon>Glutamicibacter</taxon>
    </lineage>
</organism>
<evidence type="ECO:0000256" key="5">
    <source>
        <dbReference type="ARBA" id="ARBA00023136"/>
    </source>
</evidence>
<comment type="subcellular location">
    <subcellularLocation>
        <location evidence="1">Cell membrane</location>
        <topology evidence="1">Multi-pass membrane protein</topology>
    </subcellularLocation>
</comment>
<dbReference type="GO" id="GO:0022857">
    <property type="term" value="F:transmembrane transporter activity"/>
    <property type="evidence" value="ECO:0007669"/>
    <property type="project" value="InterPro"/>
</dbReference>
<dbReference type="Gene3D" id="1.20.1250.20">
    <property type="entry name" value="MFS general substrate transporter like domains"/>
    <property type="match status" value="1"/>
</dbReference>
<evidence type="ECO:0000313" key="8">
    <source>
        <dbReference type="Proteomes" id="UP000502331"/>
    </source>
</evidence>
<evidence type="ECO:0000313" key="7">
    <source>
        <dbReference type="EMBL" id="QIV88174.1"/>
    </source>
</evidence>
<keyword evidence="5 6" id="KW-0472">Membrane</keyword>
<feature type="transmembrane region" description="Helical" evidence="6">
    <location>
        <begin position="306"/>
        <end position="326"/>
    </location>
</feature>
<proteinExistence type="predicted"/>
<dbReference type="PANTHER" id="PTHR23513:SF6">
    <property type="entry name" value="MAJOR FACILITATOR SUPERFAMILY ASSOCIATED DOMAIN-CONTAINING PROTEIN"/>
    <property type="match status" value="1"/>
</dbReference>
<keyword evidence="4 6" id="KW-1133">Transmembrane helix</keyword>
<evidence type="ECO:0000256" key="3">
    <source>
        <dbReference type="ARBA" id="ARBA00022692"/>
    </source>
</evidence>
<dbReference type="RefSeq" id="WP_172512587.1">
    <property type="nucleotide sequence ID" value="NZ_CP032549.1"/>
</dbReference>
<accession>A0A6H0SLH9</accession>
<dbReference type="AlphaFoldDB" id="A0A6H0SLH9"/>
<evidence type="ECO:0000256" key="4">
    <source>
        <dbReference type="ARBA" id="ARBA00022989"/>
    </source>
</evidence>
<feature type="transmembrane region" description="Helical" evidence="6">
    <location>
        <begin position="372"/>
        <end position="390"/>
    </location>
</feature>
<dbReference type="SUPFAM" id="SSF103473">
    <property type="entry name" value="MFS general substrate transporter"/>
    <property type="match status" value="1"/>
</dbReference>
<dbReference type="EMBL" id="CP032549">
    <property type="protein sequence ID" value="QIV88174.1"/>
    <property type="molecule type" value="Genomic_DNA"/>
</dbReference>
<dbReference type="InterPro" id="IPR011701">
    <property type="entry name" value="MFS"/>
</dbReference>
<protein>
    <submittedName>
        <fullName evidence="7">MFS transporter</fullName>
    </submittedName>
</protein>
<dbReference type="PANTHER" id="PTHR23513">
    <property type="entry name" value="INTEGRAL MEMBRANE EFFLUX PROTEIN-RELATED"/>
    <property type="match status" value="1"/>
</dbReference>
<keyword evidence="2" id="KW-1003">Cell membrane</keyword>
<reference evidence="7 8" key="1">
    <citation type="submission" date="2018-09" db="EMBL/GenBank/DDBJ databases">
        <title>Glutamicibacter mishrai S5-52T (LMG 29155T = KCTC 39846T).</title>
        <authorList>
            <person name="Das S.K."/>
        </authorList>
    </citation>
    <scope>NUCLEOTIDE SEQUENCE [LARGE SCALE GENOMIC DNA]</scope>
    <source>
        <strain evidence="7 8">S5-52</strain>
    </source>
</reference>
<feature type="transmembrane region" description="Helical" evidence="6">
    <location>
        <begin position="84"/>
        <end position="111"/>
    </location>
</feature>
<gene>
    <name evidence="7" type="ORF">D3791_14305</name>
</gene>
<sequence>MATQRGFAVLWTASSLSNLADGVAFVSVPLIASTLTQDPRLIAGLSLCYAAVRLLLALPSGVWVDRFDRRTLLSCANILRGIALLALASSFYFCGPNLLALYLAMAFIAVLESTADTAAFALLPQLVSPEKLDQANSKITATQLITDEFAGPPLGGYLFAFAAAIPLYAMGGLWAVAGTIALALPRSARPAVGSGERQRIWVEAGDGIRWLMKHRLVGALAMISGLASIGYMMAFSILVLFAKERLGLDSTGYGLLLAFSALGGLAGSAITPRLRRILGYRNSILGSLALGSLSLGILAISTTALMAGLMLALYIMHAVIWNVCSLSLRQRLVPEQLMGRVSAASRVLGLAGLALGSVAGGLLGNVNLALPIAAGACVFALCVALAWLGIDKEPEAVSQ</sequence>
<keyword evidence="3 6" id="KW-0812">Transmembrane</keyword>
<dbReference type="CDD" id="cd06173">
    <property type="entry name" value="MFS_MefA_like"/>
    <property type="match status" value="1"/>
</dbReference>
<dbReference type="GO" id="GO:0005886">
    <property type="term" value="C:plasma membrane"/>
    <property type="evidence" value="ECO:0007669"/>
    <property type="project" value="UniProtKB-SubCell"/>
</dbReference>
<dbReference type="Proteomes" id="UP000502331">
    <property type="component" value="Chromosome"/>
</dbReference>
<evidence type="ECO:0000256" key="2">
    <source>
        <dbReference type="ARBA" id="ARBA00022475"/>
    </source>
</evidence>
<feature type="transmembrane region" description="Helical" evidence="6">
    <location>
        <begin position="216"/>
        <end position="241"/>
    </location>
</feature>
<name>A0A6H0SLH9_9MICC</name>
<keyword evidence="8" id="KW-1185">Reference proteome</keyword>
<feature type="transmembrane region" description="Helical" evidence="6">
    <location>
        <begin position="157"/>
        <end position="184"/>
    </location>
</feature>
<dbReference type="InterPro" id="IPR036259">
    <property type="entry name" value="MFS_trans_sf"/>
</dbReference>
<evidence type="ECO:0000256" key="6">
    <source>
        <dbReference type="SAM" id="Phobius"/>
    </source>
</evidence>
<feature type="transmembrane region" description="Helical" evidence="6">
    <location>
        <begin position="347"/>
        <end position="366"/>
    </location>
</feature>
<feature type="transmembrane region" description="Helical" evidence="6">
    <location>
        <begin position="41"/>
        <end position="64"/>
    </location>
</feature>